<accession>A0A7X4GF77</accession>
<dbReference type="InterPro" id="IPR036388">
    <property type="entry name" value="WH-like_DNA-bd_sf"/>
</dbReference>
<evidence type="ECO:0000313" key="2">
    <source>
        <dbReference type="Proteomes" id="UP000465810"/>
    </source>
</evidence>
<organism evidence="1 2">
    <name type="scientific">Novosphingobium silvae</name>
    <dbReference type="NCBI Taxonomy" id="2692619"/>
    <lineage>
        <taxon>Bacteria</taxon>
        <taxon>Pseudomonadati</taxon>
        <taxon>Pseudomonadota</taxon>
        <taxon>Alphaproteobacteria</taxon>
        <taxon>Sphingomonadales</taxon>
        <taxon>Sphingomonadaceae</taxon>
        <taxon>Novosphingobium</taxon>
    </lineage>
</organism>
<dbReference type="SUPFAM" id="SSF46785">
    <property type="entry name" value="Winged helix' DNA-binding domain"/>
    <property type="match status" value="1"/>
</dbReference>
<dbReference type="Proteomes" id="UP000465810">
    <property type="component" value="Unassembled WGS sequence"/>
</dbReference>
<dbReference type="InterPro" id="IPR036390">
    <property type="entry name" value="WH_DNA-bd_sf"/>
</dbReference>
<reference evidence="1 2" key="1">
    <citation type="submission" date="2019-12" db="EMBL/GenBank/DDBJ databases">
        <authorList>
            <person name="Feng G."/>
            <person name="Zhu H."/>
        </authorList>
    </citation>
    <scope>NUCLEOTIDE SEQUENCE [LARGE SCALE GENOMIC DNA]</scope>
    <source>
        <strain evidence="1 2">FGD1</strain>
    </source>
</reference>
<comment type="caution">
    <text evidence="1">The sequence shown here is derived from an EMBL/GenBank/DDBJ whole genome shotgun (WGS) entry which is preliminary data.</text>
</comment>
<name>A0A7X4GF77_9SPHN</name>
<proteinExistence type="predicted"/>
<protein>
    <submittedName>
        <fullName evidence="1">Helix-turn-helix domain-containing protein</fullName>
    </submittedName>
</protein>
<sequence>MSGDRAGNGLWRRSYDVDDARAQVSTIYWEPTPKKENFHRFTDVYRDTVEAYADHVREHGKTLPISQNALRVLRALFGVMDGKTGRCDPSLDEISKRSRLSRRTVVRMLETLREHRIVDWVRRTVKTGNAKGEGPQRQQTSNAYFIDMVKLPIEIVRTLRQKLGGKLREKVRHLEGSGAVPNRMAIKAERLLKSLTGSLSAGVGREHSERRALASGTATSRLAHMYGGDIDAMRQHEEMLGLSSVPSASANLALYPRLQTLKEKD</sequence>
<evidence type="ECO:0000313" key="1">
    <source>
        <dbReference type="EMBL" id="MYL96449.1"/>
    </source>
</evidence>
<dbReference type="AlphaFoldDB" id="A0A7X4GF77"/>
<dbReference type="EMBL" id="WVTD01000001">
    <property type="protein sequence ID" value="MYL96449.1"/>
    <property type="molecule type" value="Genomic_DNA"/>
</dbReference>
<keyword evidence="2" id="KW-1185">Reference proteome</keyword>
<dbReference type="Pfam" id="PF13730">
    <property type="entry name" value="HTH_36"/>
    <property type="match status" value="1"/>
</dbReference>
<gene>
    <name evidence="1" type="ORF">GR702_01495</name>
</gene>
<dbReference type="Gene3D" id="1.10.10.10">
    <property type="entry name" value="Winged helix-like DNA-binding domain superfamily/Winged helix DNA-binding domain"/>
    <property type="match status" value="1"/>
</dbReference>
<dbReference type="RefSeq" id="WP_160984173.1">
    <property type="nucleotide sequence ID" value="NZ_WVTD01000001.1"/>
</dbReference>